<dbReference type="InterPro" id="IPR043894">
    <property type="entry name" value="MupG_C"/>
</dbReference>
<dbReference type="EMBL" id="WITJ01000021">
    <property type="protein sequence ID" value="MQW40489.1"/>
    <property type="molecule type" value="Genomic_DNA"/>
</dbReference>
<gene>
    <name evidence="3" type="ORF">GHI93_11220</name>
</gene>
<name>A0A7X1ZAV1_9LACT</name>
<evidence type="ECO:0000259" key="2">
    <source>
        <dbReference type="Pfam" id="PF19200"/>
    </source>
</evidence>
<dbReference type="Pfam" id="PF05913">
    <property type="entry name" value="MupG_C"/>
    <property type="match status" value="1"/>
</dbReference>
<dbReference type="Pfam" id="PF19200">
    <property type="entry name" value="MupG_N"/>
    <property type="match status" value="1"/>
</dbReference>
<evidence type="ECO:0000313" key="3">
    <source>
        <dbReference type="EMBL" id="MQW40489.1"/>
    </source>
</evidence>
<dbReference type="PANTHER" id="PTHR38435">
    <property type="match status" value="1"/>
</dbReference>
<dbReference type="InterPro" id="IPR043797">
    <property type="entry name" value="MupG_N"/>
</dbReference>
<reference evidence="3 4" key="1">
    <citation type="submission" date="2019-10" db="EMBL/GenBank/DDBJ databases">
        <authorList>
            <person name="Dong K."/>
        </authorList>
    </citation>
    <scope>NUCLEOTIDE SEQUENCE [LARGE SCALE GENOMIC DNA]</scope>
    <source>
        <strain evidence="3 4">DSM 28960</strain>
    </source>
</reference>
<keyword evidence="4" id="KW-1185">Reference proteome</keyword>
<accession>A0A7X1ZAV1</accession>
<evidence type="ECO:0000313" key="4">
    <source>
        <dbReference type="Proteomes" id="UP000439550"/>
    </source>
</evidence>
<dbReference type="PANTHER" id="PTHR38435:SF1">
    <property type="entry name" value="DUF871 DOMAIN-CONTAINING PROTEIN"/>
    <property type="match status" value="1"/>
</dbReference>
<dbReference type="Proteomes" id="UP000439550">
    <property type="component" value="Unassembled WGS sequence"/>
</dbReference>
<dbReference type="OrthoDB" id="5809921at2"/>
<dbReference type="Gene3D" id="3.20.20.70">
    <property type="entry name" value="Aldolase class I"/>
    <property type="match status" value="1"/>
</dbReference>
<dbReference type="InterPro" id="IPR008589">
    <property type="entry name" value="MupG"/>
</dbReference>
<protein>
    <submittedName>
        <fullName evidence="3">DUF871 family protein</fullName>
    </submittedName>
</protein>
<organism evidence="3 4">
    <name type="scientific">Lactococcus hircilactis</name>
    <dbReference type="NCBI Taxonomy" id="1494462"/>
    <lineage>
        <taxon>Bacteria</taxon>
        <taxon>Bacillati</taxon>
        <taxon>Bacillota</taxon>
        <taxon>Bacilli</taxon>
        <taxon>Lactobacillales</taxon>
        <taxon>Streptococcaceae</taxon>
        <taxon>Lactococcus</taxon>
    </lineage>
</organism>
<dbReference type="InterPro" id="IPR017853">
    <property type="entry name" value="GH"/>
</dbReference>
<dbReference type="SUPFAM" id="SSF51445">
    <property type="entry name" value="(Trans)glycosidases"/>
    <property type="match status" value="1"/>
</dbReference>
<dbReference type="AlphaFoldDB" id="A0A7X1ZAV1"/>
<dbReference type="Gene3D" id="2.40.100.10">
    <property type="entry name" value="Cyclophilin-like"/>
    <property type="match status" value="1"/>
</dbReference>
<feature type="domain" description="6-phospho-N-acetylmuramidase N-terminal" evidence="2">
    <location>
        <begin position="4"/>
        <end position="238"/>
    </location>
</feature>
<comment type="caution">
    <text evidence="3">The sequence shown here is derived from an EMBL/GenBank/DDBJ whole genome shotgun (WGS) entry which is preliminary data.</text>
</comment>
<dbReference type="InterPro" id="IPR013785">
    <property type="entry name" value="Aldolase_TIM"/>
</dbReference>
<proteinExistence type="predicted"/>
<feature type="domain" description="6-phospho-N-acetylmuramidase C-terminal" evidence="1">
    <location>
        <begin position="247"/>
        <end position="359"/>
    </location>
</feature>
<sequence length="369" mass="41736">MGKLGISVYPERSTYEKDKAYLDLAHQYGFKRVFTSLLEIKGDKAEVLSGFKKVVDYANRLGMEVMVDINPGLFAQLGISYDDLSFFHELGAHGVRLDIGFTGAEEAKMTRNPYGIKIEINMSQGTTYVDSIMDYSPNTENLLGSHNFYPHRYSGLDVPFFLACTEKFKKYNLNTMAFVNSHAATFGPLPTQDGLCSLEDHRKLPIATQVKHYKLIGGIDDITIANAYASEAELKAMEKAFTAVMPEIRVNTRPSITENERKCLFEATHSYRGDRSAYMLRSTMTRVTYQDLDFPAHDNTPIERGDLLIDNNGYGQYKGETQIALKPMQNDGRVNVVGKIADDERILLDFLKPWSSFKLIENETKKQQH</sequence>
<evidence type="ECO:0000259" key="1">
    <source>
        <dbReference type="Pfam" id="PF05913"/>
    </source>
</evidence>
<dbReference type="InterPro" id="IPR029000">
    <property type="entry name" value="Cyclophilin-like_dom_sf"/>
</dbReference>
<dbReference type="RefSeq" id="WP_153497120.1">
    <property type="nucleotide sequence ID" value="NZ_CAXYUY010000027.1"/>
</dbReference>
<dbReference type="SUPFAM" id="SSF50891">
    <property type="entry name" value="Cyclophilin-like"/>
    <property type="match status" value="1"/>
</dbReference>